<gene>
    <name evidence="3" type="ORF">dsmv_2677</name>
</gene>
<feature type="coiled-coil region" evidence="1">
    <location>
        <begin position="794"/>
        <end position="821"/>
    </location>
</feature>
<dbReference type="EMBL" id="ATHJ01000090">
    <property type="protein sequence ID" value="EPR39335.1"/>
    <property type="molecule type" value="Genomic_DNA"/>
</dbReference>
<feature type="region of interest" description="Disordered" evidence="2">
    <location>
        <begin position="726"/>
        <end position="748"/>
    </location>
</feature>
<dbReference type="eggNOG" id="COG4913">
    <property type="taxonomic scope" value="Bacteria"/>
</dbReference>
<sequence length="1121" mass="128845">MIETQELEFIKDDRLAGFRLQRLEVFNWGTFDRRVWTLRLDGRNGLLTGDIGSGKSTMVDAVTTLLVPSRRITYNKAAGADARERSLRSYVLGYYKSERQATLGSAKPVALRDANTYSVILGVFHNAGYGKTVTLAQVFWMKDSAGQPDRLYAACEGDLSIATDFSNFGADMTGLRKRLRKADIKLFNSFPPYGAWFRRRFGIDNEQALDLFLQTVSLKSVGNLTDFVRTHMLEPFDVDVRITALIQHFDDLNRAHEAVLKAKRQVEMLTPLVADCDRHGELVQAVDGLRACREALSPWFAGQKLGLLEKRLTLLQENLARHTVVIERLEEQRRVYQGRERELRRSIAENGGDRIDRIGAEISHQKASLERRKAKADRYAELVRSLDRVPATNPEDFLVQQRDFEALREAAVIAEDRVLNDLNALGVSFAQERREHERLQEEITGLKSRRTNIDEKQIAMRRMLCGAVNLAEVDLPFAGELLQVREAARDWEGAIERLLHNFGLSLLVPDRHYAKVADWVDRTYLKGRLVYFRVRKPRRGNAVPPHPDALTGKLAIKTDSPYYAWLEQEITHRFDVVCCADQDAFRRERKAVTKAGQIKMPGERHEKDDRHRLDDRRRYVLGWSNAAKIAALEESARRGEDRLTELGSRIADLQKEQKQIRERLGTFFKINEHKEFRDLDWQPAAVAIARLEAEKRELEAASDLLQTLAAQLETLEGDLAAVERRLDQRKDNRSETREKMRAAEAQREQTARLLEGSGGEASARFGQLETLCMEALGEHRLTVESCDHREREMRDWLRGKIDAEEKKVARLREKIIRAMTEYKEAWKLETRDVDVSVAAGFEYRAMLDRLRADDLPRFEARFKELLNENTIREVANFQSQLARERETIKERIARINGSLFQIDYNPGRYITLDAQATLDADVRDFQTELRACTEGALTGSEDAQYSEAKFLQVRRIIERFRGREEHTELDRRWTAKVTDVRNWFVFAASERRREDDSEHEHYADSGGKSGGQKEKLAYTVLAASLAYQFGLEWGAVRSRSFRFVVIDEAFGRGSDESTHYGLQLFDQLNLQLLIVTPLQKIHVIEPFVAMVGFVHNGDGRCSVLRNLSIEDYRAEKRRLQT</sequence>
<dbReference type="Pfam" id="PF13555">
    <property type="entry name" value="AAA_29"/>
    <property type="match status" value="1"/>
</dbReference>
<comment type="caution">
    <text evidence="3">The sequence shown here is derived from an EMBL/GenBank/DDBJ whole genome shotgun (WGS) entry which is preliminary data.</text>
</comment>
<protein>
    <recommendedName>
        <fullName evidence="5">ATP-dependent exonuclease SbcCD, C subunit-like protein</fullName>
    </recommendedName>
</protein>
<feature type="coiled-coil region" evidence="1">
    <location>
        <begin position="636"/>
        <end position="663"/>
    </location>
</feature>
<evidence type="ECO:0000313" key="3">
    <source>
        <dbReference type="EMBL" id="EPR39335.1"/>
    </source>
</evidence>
<name>S7TRM2_DESML</name>
<reference evidence="3 4" key="1">
    <citation type="journal article" date="2013" name="Genome Announc.">
        <title>Draft genome sequences for three mercury-methylating, sulfate-reducing bacteria.</title>
        <authorList>
            <person name="Brown S.D."/>
            <person name="Hurt R.A.Jr."/>
            <person name="Gilmour C.C."/>
            <person name="Elias D.A."/>
        </authorList>
    </citation>
    <scope>NUCLEOTIDE SEQUENCE [LARGE SCALE GENOMIC DNA]</scope>
    <source>
        <strain evidence="3 4">DSM 2059</strain>
    </source>
</reference>
<evidence type="ECO:0000313" key="4">
    <source>
        <dbReference type="Proteomes" id="UP000014977"/>
    </source>
</evidence>
<dbReference type="Pfam" id="PF13558">
    <property type="entry name" value="SbcC_Walker_B"/>
    <property type="match status" value="1"/>
</dbReference>
<evidence type="ECO:0000256" key="2">
    <source>
        <dbReference type="SAM" id="MobiDB-lite"/>
    </source>
</evidence>
<dbReference type="OrthoDB" id="174137at2"/>
<evidence type="ECO:0000256" key="1">
    <source>
        <dbReference type="SAM" id="Coils"/>
    </source>
</evidence>
<organism evidence="3 4">
    <name type="scientific">Desulfococcus multivorans DSM 2059</name>
    <dbReference type="NCBI Taxonomy" id="1121405"/>
    <lineage>
        <taxon>Bacteria</taxon>
        <taxon>Pseudomonadati</taxon>
        <taxon>Thermodesulfobacteriota</taxon>
        <taxon>Desulfobacteria</taxon>
        <taxon>Desulfobacterales</taxon>
        <taxon>Desulfococcaceae</taxon>
        <taxon>Desulfococcus</taxon>
    </lineage>
</organism>
<dbReference type="AlphaFoldDB" id="S7TRM2"/>
<dbReference type="Proteomes" id="UP000014977">
    <property type="component" value="Unassembled WGS sequence"/>
</dbReference>
<keyword evidence="4" id="KW-1185">Reference proteome</keyword>
<keyword evidence="1" id="KW-0175">Coiled coil</keyword>
<accession>S7TRM2</accession>
<dbReference type="STRING" id="897.B2D07_03415"/>
<dbReference type="RefSeq" id="WP_020877434.1">
    <property type="nucleotide sequence ID" value="NZ_ATHJ01000090.1"/>
</dbReference>
<dbReference type="PATRIC" id="fig|1121405.3.peg.2335"/>
<proteinExistence type="predicted"/>
<dbReference type="InterPro" id="IPR027417">
    <property type="entry name" value="P-loop_NTPase"/>
</dbReference>
<feature type="coiled-coil region" evidence="1">
    <location>
        <begin position="312"/>
        <end position="346"/>
    </location>
</feature>
<evidence type="ECO:0008006" key="5">
    <source>
        <dbReference type="Google" id="ProtNLM"/>
    </source>
</evidence>
<feature type="coiled-coil region" evidence="1">
    <location>
        <begin position="422"/>
        <end position="456"/>
    </location>
</feature>
<dbReference type="Gene3D" id="3.40.1140.10">
    <property type="match status" value="1"/>
</dbReference>
<dbReference type="SUPFAM" id="SSF52540">
    <property type="entry name" value="P-loop containing nucleoside triphosphate hydrolases"/>
    <property type="match status" value="2"/>
</dbReference>